<evidence type="ECO:0000256" key="4">
    <source>
        <dbReference type="SAM" id="MobiDB-lite"/>
    </source>
</evidence>
<keyword evidence="3" id="KW-0862">Zinc</keyword>
<dbReference type="AlphaFoldDB" id="A0A6A2ZCW9"/>
<name>A0A6A2ZCW9_HIBSY</name>
<gene>
    <name evidence="5" type="ORF">F3Y22_tig00110949pilonHSYRG00015</name>
</gene>
<keyword evidence="6" id="KW-1185">Reference proteome</keyword>
<feature type="compositionally biased region" description="Acidic residues" evidence="4">
    <location>
        <begin position="58"/>
        <end position="69"/>
    </location>
</feature>
<evidence type="ECO:0000313" key="6">
    <source>
        <dbReference type="Proteomes" id="UP000436088"/>
    </source>
</evidence>
<evidence type="ECO:0000256" key="2">
    <source>
        <dbReference type="ARBA" id="ARBA00022771"/>
    </source>
</evidence>
<dbReference type="Gene3D" id="3.30.40.10">
    <property type="entry name" value="Zinc/RING finger domain, C3HC4 (zinc finger)"/>
    <property type="match status" value="1"/>
</dbReference>
<dbReference type="PANTHER" id="PTHR46235">
    <property type="entry name" value="PHD FINGER-CONTAINING PROTEIN DDB_G0268158"/>
    <property type="match status" value="1"/>
</dbReference>
<keyword evidence="1" id="KW-0479">Metal-binding</keyword>
<keyword evidence="2" id="KW-0863">Zinc-finger</keyword>
<comment type="caution">
    <text evidence="5">The sequence shown here is derived from an EMBL/GenBank/DDBJ whole genome shotgun (WGS) entry which is preliminary data.</text>
</comment>
<dbReference type="EMBL" id="VEPZ02001178">
    <property type="protein sequence ID" value="KAE8688902.1"/>
    <property type="molecule type" value="Genomic_DNA"/>
</dbReference>
<proteinExistence type="predicted"/>
<evidence type="ECO:0000313" key="5">
    <source>
        <dbReference type="EMBL" id="KAE8688902.1"/>
    </source>
</evidence>
<dbReference type="Proteomes" id="UP000436088">
    <property type="component" value="Unassembled WGS sequence"/>
</dbReference>
<dbReference type="InterPro" id="IPR011011">
    <property type="entry name" value="Znf_FYVE_PHD"/>
</dbReference>
<feature type="region of interest" description="Disordered" evidence="4">
    <location>
        <begin position="57"/>
        <end position="83"/>
    </location>
</feature>
<dbReference type="SUPFAM" id="SSF57903">
    <property type="entry name" value="FYVE/PHD zinc finger"/>
    <property type="match status" value="1"/>
</dbReference>
<evidence type="ECO:0000256" key="1">
    <source>
        <dbReference type="ARBA" id="ARBA00022723"/>
    </source>
</evidence>
<evidence type="ECO:0000256" key="3">
    <source>
        <dbReference type="ARBA" id="ARBA00022833"/>
    </source>
</evidence>
<dbReference type="GO" id="GO:0008270">
    <property type="term" value="F:zinc ion binding"/>
    <property type="evidence" value="ECO:0007669"/>
    <property type="project" value="UniProtKB-KW"/>
</dbReference>
<protein>
    <submittedName>
        <fullName evidence="5">Uncharacterized protein</fullName>
    </submittedName>
</protein>
<dbReference type="InterPro" id="IPR013083">
    <property type="entry name" value="Znf_RING/FYVE/PHD"/>
</dbReference>
<accession>A0A6A2ZCW9</accession>
<organism evidence="5 6">
    <name type="scientific">Hibiscus syriacus</name>
    <name type="common">Rose of Sharon</name>
    <dbReference type="NCBI Taxonomy" id="106335"/>
    <lineage>
        <taxon>Eukaryota</taxon>
        <taxon>Viridiplantae</taxon>
        <taxon>Streptophyta</taxon>
        <taxon>Embryophyta</taxon>
        <taxon>Tracheophyta</taxon>
        <taxon>Spermatophyta</taxon>
        <taxon>Magnoliopsida</taxon>
        <taxon>eudicotyledons</taxon>
        <taxon>Gunneridae</taxon>
        <taxon>Pentapetalae</taxon>
        <taxon>rosids</taxon>
        <taxon>malvids</taxon>
        <taxon>Malvales</taxon>
        <taxon>Malvaceae</taxon>
        <taxon>Malvoideae</taxon>
        <taxon>Hibiscus</taxon>
    </lineage>
</organism>
<sequence>MDPRRFTGFFSGWNTCICNSLTAKRGVCFQQRAEDKICNYNTRNTRATSISGFIVNDSVDDPELDDSNYDEDHKLDDSNHDDDEDDLYESVCAICDNGGNIICCDGRCMRSFHPTTNEESACESLGLNPKQEKVG</sequence>
<dbReference type="PANTHER" id="PTHR46235:SF3">
    <property type="entry name" value="PHD FINGER-CONTAINING PROTEIN DDB_G0268158"/>
    <property type="match status" value="1"/>
</dbReference>
<reference evidence="5" key="1">
    <citation type="submission" date="2019-09" db="EMBL/GenBank/DDBJ databases">
        <title>Draft genome information of white flower Hibiscus syriacus.</title>
        <authorList>
            <person name="Kim Y.-M."/>
        </authorList>
    </citation>
    <scope>NUCLEOTIDE SEQUENCE [LARGE SCALE GENOMIC DNA]</scope>
    <source>
        <strain evidence="5">YM2019G1</strain>
    </source>
</reference>